<dbReference type="EMBL" id="AP014966">
    <property type="protein sequence ID" value="BAT11319.1"/>
    <property type="molecule type" value="Genomic_DNA"/>
</dbReference>
<evidence type="ECO:0000313" key="2">
    <source>
        <dbReference type="EMBL" id="BAT11319.1"/>
    </source>
</evidence>
<evidence type="ECO:0000313" key="3">
    <source>
        <dbReference type="Proteomes" id="UP000059680"/>
    </source>
</evidence>
<dbReference type="PaxDb" id="39947-A0A0P0XVS1"/>
<feature type="compositionally biased region" description="Basic residues" evidence="1">
    <location>
        <begin position="10"/>
        <end position="33"/>
    </location>
</feature>
<protein>
    <submittedName>
        <fullName evidence="2">Os10g0478750 protein</fullName>
    </submittedName>
</protein>
<name>A0A0P0XVS1_ORYSJ</name>
<proteinExistence type="predicted"/>
<organism evidence="2 3">
    <name type="scientific">Oryza sativa subsp. japonica</name>
    <name type="common">Rice</name>
    <dbReference type="NCBI Taxonomy" id="39947"/>
    <lineage>
        <taxon>Eukaryota</taxon>
        <taxon>Viridiplantae</taxon>
        <taxon>Streptophyta</taxon>
        <taxon>Embryophyta</taxon>
        <taxon>Tracheophyta</taxon>
        <taxon>Spermatophyta</taxon>
        <taxon>Magnoliopsida</taxon>
        <taxon>Liliopsida</taxon>
        <taxon>Poales</taxon>
        <taxon>Poaceae</taxon>
        <taxon>BOP clade</taxon>
        <taxon>Oryzoideae</taxon>
        <taxon>Oryzeae</taxon>
        <taxon>Oryzinae</taxon>
        <taxon>Oryza</taxon>
        <taxon>Oryza sativa</taxon>
    </lineage>
</organism>
<feature type="compositionally biased region" description="Low complexity" evidence="1">
    <location>
        <begin position="40"/>
        <end position="52"/>
    </location>
</feature>
<feature type="region of interest" description="Disordered" evidence="1">
    <location>
        <begin position="1"/>
        <end position="55"/>
    </location>
</feature>
<accession>A0A0P0XVS1</accession>
<evidence type="ECO:0000256" key="1">
    <source>
        <dbReference type="SAM" id="MobiDB-lite"/>
    </source>
</evidence>
<dbReference type="Gramene" id="Os10t0478750-00">
    <property type="protein sequence ID" value="Os10t0478750-00"/>
    <property type="gene ID" value="Os10g0478750"/>
</dbReference>
<reference evidence="3" key="1">
    <citation type="journal article" date="2005" name="Nature">
        <title>The map-based sequence of the rice genome.</title>
        <authorList>
            <consortium name="International rice genome sequencing project (IRGSP)"/>
            <person name="Matsumoto T."/>
            <person name="Wu J."/>
            <person name="Kanamori H."/>
            <person name="Katayose Y."/>
            <person name="Fujisawa M."/>
            <person name="Namiki N."/>
            <person name="Mizuno H."/>
            <person name="Yamamoto K."/>
            <person name="Antonio B.A."/>
            <person name="Baba T."/>
            <person name="Sakata K."/>
            <person name="Nagamura Y."/>
            <person name="Aoki H."/>
            <person name="Arikawa K."/>
            <person name="Arita K."/>
            <person name="Bito T."/>
            <person name="Chiden Y."/>
            <person name="Fujitsuka N."/>
            <person name="Fukunaka R."/>
            <person name="Hamada M."/>
            <person name="Harada C."/>
            <person name="Hayashi A."/>
            <person name="Hijishita S."/>
            <person name="Honda M."/>
            <person name="Hosokawa S."/>
            <person name="Ichikawa Y."/>
            <person name="Idonuma A."/>
            <person name="Iijima M."/>
            <person name="Ikeda M."/>
            <person name="Ikeno M."/>
            <person name="Ito K."/>
            <person name="Ito S."/>
            <person name="Ito T."/>
            <person name="Ito Y."/>
            <person name="Ito Y."/>
            <person name="Iwabuchi A."/>
            <person name="Kamiya K."/>
            <person name="Karasawa W."/>
            <person name="Kurita K."/>
            <person name="Katagiri S."/>
            <person name="Kikuta A."/>
            <person name="Kobayashi H."/>
            <person name="Kobayashi N."/>
            <person name="Machita K."/>
            <person name="Maehara T."/>
            <person name="Masukawa M."/>
            <person name="Mizubayashi T."/>
            <person name="Mukai Y."/>
            <person name="Nagasaki H."/>
            <person name="Nagata Y."/>
            <person name="Naito S."/>
            <person name="Nakashima M."/>
            <person name="Nakama Y."/>
            <person name="Nakamichi Y."/>
            <person name="Nakamura M."/>
            <person name="Meguro A."/>
            <person name="Negishi M."/>
            <person name="Ohta I."/>
            <person name="Ohta T."/>
            <person name="Okamoto M."/>
            <person name="Ono N."/>
            <person name="Saji S."/>
            <person name="Sakaguchi M."/>
            <person name="Sakai K."/>
            <person name="Shibata M."/>
            <person name="Shimokawa T."/>
            <person name="Song J."/>
            <person name="Takazaki Y."/>
            <person name="Terasawa K."/>
            <person name="Tsugane M."/>
            <person name="Tsuji K."/>
            <person name="Ueda S."/>
            <person name="Waki K."/>
            <person name="Yamagata H."/>
            <person name="Yamamoto M."/>
            <person name="Yamamoto S."/>
            <person name="Yamane H."/>
            <person name="Yoshiki S."/>
            <person name="Yoshihara R."/>
            <person name="Yukawa K."/>
            <person name="Zhong H."/>
            <person name="Yano M."/>
            <person name="Yuan Q."/>
            <person name="Ouyang S."/>
            <person name="Liu J."/>
            <person name="Jones K.M."/>
            <person name="Gansberger K."/>
            <person name="Moffat K."/>
            <person name="Hill J."/>
            <person name="Bera J."/>
            <person name="Fadrosh D."/>
            <person name="Jin S."/>
            <person name="Johri S."/>
            <person name="Kim M."/>
            <person name="Overton L."/>
            <person name="Reardon M."/>
            <person name="Tsitrin T."/>
            <person name="Vuong H."/>
            <person name="Weaver B."/>
            <person name="Ciecko A."/>
            <person name="Tallon L."/>
            <person name="Jackson J."/>
            <person name="Pai G."/>
            <person name="Aken S.V."/>
            <person name="Utterback T."/>
            <person name="Reidmuller S."/>
            <person name="Feldblyum T."/>
            <person name="Hsiao J."/>
            <person name="Zismann V."/>
            <person name="Iobst S."/>
            <person name="de Vazeille A.R."/>
            <person name="Buell C.R."/>
            <person name="Ying K."/>
            <person name="Li Y."/>
            <person name="Lu T."/>
            <person name="Huang Y."/>
            <person name="Zhao Q."/>
            <person name="Feng Q."/>
            <person name="Zhang L."/>
            <person name="Zhu J."/>
            <person name="Weng Q."/>
            <person name="Mu J."/>
            <person name="Lu Y."/>
            <person name="Fan D."/>
            <person name="Liu Y."/>
            <person name="Guan J."/>
            <person name="Zhang Y."/>
            <person name="Yu S."/>
            <person name="Liu X."/>
            <person name="Zhang Y."/>
            <person name="Hong G."/>
            <person name="Han B."/>
            <person name="Choisne N."/>
            <person name="Demange N."/>
            <person name="Orjeda G."/>
            <person name="Samain S."/>
            <person name="Cattolico L."/>
            <person name="Pelletier E."/>
            <person name="Couloux A."/>
            <person name="Segurens B."/>
            <person name="Wincker P."/>
            <person name="D'Hont A."/>
            <person name="Scarpelli C."/>
            <person name="Weissenbach J."/>
            <person name="Salanoubat M."/>
            <person name="Quetier F."/>
            <person name="Yu Y."/>
            <person name="Kim H.R."/>
            <person name="Rambo T."/>
            <person name="Currie J."/>
            <person name="Collura K."/>
            <person name="Luo M."/>
            <person name="Yang T."/>
            <person name="Ammiraju J.S.S."/>
            <person name="Engler F."/>
            <person name="Soderlund C."/>
            <person name="Wing R.A."/>
            <person name="Palmer L.E."/>
            <person name="de la Bastide M."/>
            <person name="Spiegel L."/>
            <person name="Nascimento L."/>
            <person name="Zutavern T."/>
            <person name="O'Shaughnessy A."/>
            <person name="Dike S."/>
            <person name="Dedhia N."/>
            <person name="Preston R."/>
            <person name="Balija V."/>
            <person name="McCombie W.R."/>
            <person name="Chow T."/>
            <person name="Chen H."/>
            <person name="Chung M."/>
            <person name="Chen C."/>
            <person name="Shaw J."/>
            <person name="Wu H."/>
            <person name="Hsiao K."/>
            <person name="Chao Y."/>
            <person name="Chu M."/>
            <person name="Cheng C."/>
            <person name="Hour A."/>
            <person name="Lee P."/>
            <person name="Lin S."/>
            <person name="Lin Y."/>
            <person name="Liou J."/>
            <person name="Liu S."/>
            <person name="Hsing Y."/>
            <person name="Raghuvanshi S."/>
            <person name="Mohanty A."/>
            <person name="Bharti A.K."/>
            <person name="Gaur A."/>
            <person name="Gupta V."/>
            <person name="Kumar D."/>
            <person name="Ravi V."/>
            <person name="Vij S."/>
            <person name="Kapur A."/>
            <person name="Khurana P."/>
            <person name="Khurana P."/>
            <person name="Khurana J.P."/>
            <person name="Tyagi A.K."/>
            <person name="Gaikwad K."/>
            <person name="Singh A."/>
            <person name="Dalal V."/>
            <person name="Srivastava S."/>
            <person name="Dixit A."/>
            <person name="Pal A.K."/>
            <person name="Ghazi I.A."/>
            <person name="Yadav M."/>
            <person name="Pandit A."/>
            <person name="Bhargava A."/>
            <person name="Sureshbabu K."/>
            <person name="Batra K."/>
            <person name="Sharma T.R."/>
            <person name="Mohapatra T."/>
            <person name="Singh N.K."/>
            <person name="Messing J."/>
            <person name="Nelson A.B."/>
            <person name="Fuks G."/>
            <person name="Kavchok S."/>
            <person name="Keizer G."/>
            <person name="Linton E."/>
            <person name="Llaca V."/>
            <person name="Song R."/>
            <person name="Tanyolac B."/>
            <person name="Young S."/>
            <person name="Ho-Il K."/>
            <person name="Hahn J.H."/>
            <person name="Sangsakoo G."/>
            <person name="Vanavichit A."/>
            <person name="de Mattos Luiz.A.T."/>
            <person name="Zimmer P.D."/>
            <person name="Malone G."/>
            <person name="Dellagostin O."/>
            <person name="de Oliveira A.C."/>
            <person name="Bevan M."/>
            <person name="Bancroft I."/>
            <person name="Minx P."/>
            <person name="Cordum H."/>
            <person name="Wilson R."/>
            <person name="Cheng Z."/>
            <person name="Jin W."/>
            <person name="Jiang J."/>
            <person name="Leong S.A."/>
            <person name="Iwama H."/>
            <person name="Gojobori T."/>
            <person name="Itoh T."/>
            <person name="Niimura Y."/>
            <person name="Fujii Y."/>
            <person name="Habara T."/>
            <person name="Sakai H."/>
            <person name="Sato Y."/>
            <person name="Wilson G."/>
            <person name="Kumar K."/>
            <person name="McCouch S."/>
            <person name="Juretic N."/>
            <person name="Hoen D."/>
            <person name="Wright S."/>
            <person name="Bruskiewich R."/>
            <person name="Bureau T."/>
            <person name="Miyao A."/>
            <person name="Hirochika H."/>
            <person name="Nishikawa T."/>
            <person name="Kadowaki K."/>
            <person name="Sugiura M."/>
            <person name="Burr B."/>
            <person name="Sasaki T."/>
        </authorList>
    </citation>
    <scope>NUCLEOTIDE SEQUENCE [LARGE SCALE GENOMIC DNA]</scope>
    <source>
        <strain evidence="3">cv. Nipponbare</strain>
    </source>
</reference>
<dbReference type="Proteomes" id="UP000059680">
    <property type="component" value="Chromosome 10"/>
</dbReference>
<reference evidence="2 3" key="2">
    <citation type="journal article" date="2013" name="Plant Cell Physiol.">
        <title>Rice Annotation Project Database (RAP-DB): an integrative and interactive database for rice genomics.</title>
        <authorList>
            <person name="Sakai H."/>
            <person name="Lee S.S."/>
            <person name="Tanaka T."/>
            <person name="Numa H."/>
            <person name="Kim J."/>
            <person name="Kawahara Y."/>
            <person name="Wakimoto H."/>
            <person name="Yang C.C."/>
            <person name="Iwamoto M."/>
            <person name="Abe T."/>
            <person name="Yamada Y."/>
            <person name="Muto A."/>
            <person name="Inokuchi H."/>
            <person name="Ikemura T."/>
            <person name="Matsumoto T."/>
            <person name="Sasaki T."/>
            <person name="Itoh T."/>
        </authorList>
    </citation>
    <scope>NUCLEOTIDE SEQUENCE [LARGE SCALE GENOMIC DNA]</scope>
    <source>
        <strain evidence="3">cv. Nipponbare</strain>
    </source>
</reference>
<sequence>MATAGAPRTPRGRRSLRCRGRGARARGSRRRSRPRGDAMSASPPTSAAAATARLRGHGGVRCTVAVTRFVVGARRGVLRRLR</sequence>
<dbReference type="InParanoid" id="A0A0P0XVS1"/>
<reference evidence="2 3" key="3">
    <citation type="journal article" date="2013" name="Rice">
        <title>Improvement of the Oryza sativa Nipponbare reference genome using next generation sequence and optical map data.</title>
        <authorList>
            <person name="Kawahara Y."/>
            <person name="de la Bastide M."/>
            <person name="Hamilton J.P."/>
            <person name="Kanamori H."/>
            <person name="McCombie W.R."/>
            <person name="Ouyang S."/>
            <person name="Schwartz D.C."/>
            <person name="Tanaka T."/>
            <person name="Wu J."/>
            <person name="Zhou S."/>
            <person name="Childs K.L."/>
            <person name="Davidson R.M."/>
            <person name="Lin H."/>
            <person name="Quesada-Ocampo L."/>
            <person name="Vaillancourt B."/>
            <person name="Sakai H."/>
            <person name="Lee S.S."/>
            <person name="Kim J."/>
            <person name="Numa H."/>
            <person name="Itoh T."/>
            <person name="Buell C.R."/>
            <person name="Matsumoto T."/>
        </authorList>
    </citation>
    <scope>NUCLEOTIDE SEQUENCE [LARGE SCALE GENOMIC DNA]</scope>
    <source>
        <strain evidence="3">cv. Nipponbare</strain>
    </source>
</reference>
<dbReference type="AlphaFoldDB" id="A0A0P0XVS1"/>
<keyword evidence="3" id="KW-1185">Reference proteome</keyword>
<gene>
    <name evidence="2" type="ordered locus">Os10g0478750</name>
    <name evidence="2" type="ORF">OSNPB_100478750</name>
</gene>